<feature type="region of interest" description="Disordered" evidence="1">
    <location>
        <begin position="1"/>
        <end position="68"/>
    </location>
</feature>
<feature type="region of interest" description="Disordered" evidence="1">
    <location>
        <begin position="167"/>
        <end position="192"/>
    </location>
</feature>
<feature type="compositionally biased region" description="Basic residues" evidence="1">
    <location>
        <begin position="110"/>
        <end position="120"/>
    </location>
</feature>
<evidence type="ECO:0000256" key="1">
    <source>
        <dbReference type="SAM" id="MobiDB-lite"/>
    </source>
</evidence>
<gene>
    <name evidence="2" type="ORF">M413DRAFT_184030</name>
</gene>
<feature type="region of interest" description="Disordered" evidence="1">
    <location>
        <begin position="93"/>
        <end position="120"/>
    </location>
</feature>
<evidence type="ECO:0000313" key="2">
    <source>
        <dbReference type="EMBL" id="KIM39804.1"/>
    </source>
</evidence>
<reference evidence="2 3" key="1">
    <citation type="submission" date="2014-04" db="EMBL/GenBank/DDBJ databases">
        <authorList>
            <consortium name="DOE Joint Genome Institute"/>
            <person name="Kuo A."/>
            <person name="Gay G."/>
            <person name="Dore J."/>
            <person name="Kohler A."/>
            <person name="Nagy L.G."/>
            <person name="Floudas D."/>
            <person name="Copeland A."/>
            <person name="Barry K.W."/>
            <person name="Cichocki N."/>
            <person name="Veneault-Fourrey C."/>
            <person name="LaButti K."/>
            <person name="Lindquist E.A."/>
            <person name="Lipzen A."/>
            <person name="Lundell T."/>
            <person name="Morin E."/>
            <person name="Murat C."/>
            <person name="Sun H."/>
            <person name="Tunlid A."/>
            <person name="Henrissat B."/>
            <person name="Grigoriev I.V."/>
            <person name="Hibbett D.S."/>
            <person name="Martin F."/>
            <person name="Nordberg H.P."/>
            <person name="Cantor M.N."/>
            <person name="Hua S.X."/>
        </authorList>
    </citation>
    <scope>NUCLEOTIDE SEQUENCE [LARGE SCALE GENOMIC DNA]</scope>
    <source>
        <strain evidence="3">h7</strain>
    </source>
</reference>
<sequence>MVQASNRPQNASMLSVEEFLKRSSDSERNPPLNLRLYGGKRRAGRLVIQSSPDDPNKSRGDDSEESMMRLRSRTIPRGDVADSELETSSCFSPGYETLSSSPMHELGKTVRPRKKPRQGKNLRERLYEAAVSTYGYVDPNFMDTAAARREDTAFDPQTRVKPLRFVPDSGIQSRTRSPRHQNRRKFVDPRKSNAIRNASFSASSKDRTARIASNSDSAVLMNVLDRLPAEKWVLDLESEDNPLTGHDLRTQRPKSNFKREKPKDSVLTATARISECPPLVFVDFKQAEAAYANIFLAERCCIFTIGAYMDLTHGICRS</sequence>
<feature type="region of interest" description="Disordered" evidence="1">
    <location>
        <begin position="244"/>
        <end position="263"/>
    </location>
</feature>
<name>A0A0C3C6D0_HEBCY</name>
<dbReference type="AlphaFoldDB" id="A0A0C3C6D0"/>
<keyword evidence="3" id="KW-1185">Reference proteome</keyword>
<dbReference type="OrthoDB" id="3067135at2759"/>
<organism evidence="2 3">
    <name type="scientific">Hebeloma cylindrosporum</name>
    <dbReference type="NCBI Taxonomy" id="76867"/>
    <lineage>
        <taxon>Eukaryota</taxon>
        <taxon>Fungi</taxon>
        <taxon>Dikarya</taxon>
        <taxon>Basidiomycota</taxon>
        <taxon>Agaricomycotina</taxon>
        <taxon>Agaricomycetes</taxon>
        <taxon>Agaricomycetidae</taxon>
        <taxon>Agaricales</taxon>
        <taxon>Agaricineae</taxon>
        <taxon>Hymenogastraceae</taxon>
        <taxon>Hebeloma</taxon>
    </lineage>
</organism>
<feature type="compositionally biased region" description="Polar residues" evidence="1">
    <location>
        <begin position="93"/>
        <end position="102"/>
    </location>
</feature>
<dbReference type="Proteomes" id="UP000053424">
    <property type="component" value="Unassembled WGS sequence"/>
</dbReference>
<proteinExistence type="predicted"/>
<feature type="compositionally biased region" description="Basic and acidic residues" evidence="1">
    <location>
        <begin position="18"/>
        <end position="28"/>
    </location>
</feature>
<feature type="compositionally biased region" description="Polar residues" evidence="1">
    <location>
        <begin position="1"/>
        <end position="13"/>
    </location>
</feature>
<evidence type="ECO:0000313" key="3">
    <source>
        <dbReference type="Proteomes" id="UP000053424"/>
    </source>
</evidence>
<dbReference type="HOGENOM" id="CLU_874514_0_0_1"/>
<dbReference type="EMBL" id="KN831784">
    <property type="protein sequence ID" value="KIM39804.1"/>
    <property type="molecule type" value="Genomic_DNA"/>
</dbReference>
<accession>A0A0C3C6D0</accession>
<reference evidence="3" key="2">
    <citation type="submission" date="2015-01" db="EMBL/GenBank/DDBJ databases">
        <title>Evolutionary Origins and Diversification of the Mycorrhizal Mutualists.</title>
        <authorList>
            <consortium name="DOE Joint Genome Institute"/>
            <consortium name="Mycorrhizal Genomics Consortium"/>
            <person name="Kohler A."/>
            <person name="Kuo A."/>
            <person name="Nagy L.G."/>
            <person name="Floudas D."/>
            <person name="Copeland A."/>
            <person name="Barry K.W."/>
            <person name="Cichocki N."/>
            <person name="Veneault-Fourrey C."/>
            <person name="LaButti K."/>
            <person name="Lindquist E.A."/>
            <person name="Lipzen A."/>
            <person name="Lundell T."/>
            <person name="Morin E."/>
            <person name="Murat C."/>
            <person name="Riley R."/>
            <person name="Ohm R."/>
            <person name="Sun H."/>
            <person name="Tunlid A."/>
            <person name="Henrissat B."/>
            <person name="Grigoriev I.V."/>
            <person name="Hibbett D.S."/>
            <person name="Martin F."/>
        </authorList>
    </citation>
    <scope>NUCLEOTIDE SEQUENCE [LARGE SCALE GENOMIC DNA]</scope>
    <source>
        <strain evidence="3">h7</strain>
    </source>
</reference>
<protein>
    <submittedName>
        <fullName evidence="2">Uncharacterized protein</fullName>
    </submittedName>
</protein>